<comment type="caution">
    <text evidence="2">The sequence shown here is derived from an EMBL/GenBank/DDBJ whole genome shotgun (WGS) entry which is preliminary data.</text>
</comment>
<evidence type="ECO:0000256" key="1">
    <source>
        <dbReference type="SAM" id="MobiDB-lite"/>
    </source>
</evidence>
<accession>A0ABY0HH23</accession>
<protein>
    <submittedName>
        <fullName evidence="2">Uncharacterized protein</fullName>
    </submittedName>
</protein>
<feature type="compositionally biased region" description="Polar residues" evidence="1">
    <location>
        <begin position="60"/>
        <end position="69"/>
    </location>
</feature>
<keyword evidence="3" id="KW-1185">Reference proteome</keyword>
<reference evidence="2 3" key="1">
    <citation type="submission" date="2018-06" db="EMBL/GenBank/DDBJ databases">
        <title>Complete Genomes of Monosporascus.</title>
        <authorList>
            <person name="Robinson A.J."/>
            <person name="Natvig D.O."/>
        </authorList>
    </citation>
    <scope>NUCLEOTIDE SEQUENCE [LARGE SCALE GENOMIC DNA]</scope>
    <source>
        <strain evidence="2 3">CBS 609.92</strain>
    </source>
</reference>
<feature type="region of interest" description="Disordered" evidence="1">
    <location>
        <begin position="60"/>
        <end position="82"/>
    </location>
</feature>
<feature type="compositionally biased region" description="Basic residues" evidence="1">
    <location>
        <begin position="1"/>
        <end position="10"/>
    </location>
</feature>
<feature type="region of interest" description="Disordered" evidence="1">
    <location>
        <begin position="1"/>
        <end position="41"/>
    </location>
</feature>
<sequence length="82" mass="8584">MATRLRRRQAHTGSSSTVADAERDTGADAGPDTDMEPDAAVTAGIVEQTRSVTIRLRQAHLQQTGTGASEWTGAGSGRDDDS</sequence>
<evidence type="ECO:0000313" key="2">
    <source>
        <dbReference type="EMBL" id="RYO92924.1"/>
    </source>
</evidence>
<gene>
    <name evidence="2" type="ORF">DL762_001415</name>
</gene>
<proteinExistence type="predicted"/>
<dbReference type="Proteomes" id="UP000294003">
    <property type="component" value="Unassembled WGS sequence"/>
</dbReference>
<dbReference type="EMBL" id="QJNS01000023">
    <property type="protein sequence ID" value="RYO92924.1"/>
    <property type="molecule type" value="Genomic_DNA"/>
</dbReference>
<organism evidence="2 3">
    <name type="scientific">Monosporascus cannonballus</name>
    <dbReference type="NCBI Taxonomy" id="155416"/>
    <lineage>
        <taxon>Eukaryota</taxon>
        <taxon>Fungi</taxon>
        <taxon>Dikarya</taxon>
        <taxon>Ascomycota</taxon>
        <taxon>Pezizomycotina</taxon>
        <taxon>Sordariomycetes</taxon>
        <taxon>Xylariomycetidae</taxon>
        <taxon>Xylariales</taxon>
        <taxon>Xylariales incertae sedis</taxon>
        <taxon>Monosporascus</taxon>
    </lineage>
</organism>
<evidence type="ECO:0000313" key="3">
    <source>
        <dbReference type="Proteomes" id="UP000294003"/>
    </source>
</evidence>
<name>A0ABY0HH23_9PEZI</name>